<dbReference type="PANTHER" id="PTHR45865:SF1">
    <property type="entry name" value="E3 UBIQUITIN-PROTEIN LIGASE SHPRH"/>
    <property type="match status" value="1"/>
</dbReference>
<gene>
    <name evidence="1" type="ORF">K7X08_035581</name>
</gene>
<evidence type="ECO:0000313" key="1">
    <source>
        <dbReference type="EMBL" id="KAJ8537180.1"/>
    </source>
</evidence>
<dbReference type="OrthoDB" id="423559at2759"/>
<dbReference type="InterPro" id="IPR052583">
    <property type="entry name" value="ATP-helicase/E3_Ub-Ligase"/>
</dbReference>
<keyword evidence="2" id="KW-1185">Reference proteome</keyword>
<name>A0A9Q1R0R8_9SOLA</name>
<comment type="caution">
    <text evidence="1">The sequence shown here is derived from an EMBL/GenBank/DDBJ whole genome shotgun (WGS) entry which is preliminary data.</text>
</comment>
<organism evidence="1 2">
    <name type="scientific">Anisodus acutangulus</name>
    <dbReference type="NCBI Taxonomy" id="402998"/>
    <lineage>
        <taxon>Eukaryota</taxon>
        <taxon>Viridiplantae</taxon>
        <taxon>Streptophyta</taxon>
        <taxon>Embryophyta</taxon>
        <taxon>Tracheophyta</taxon>
        <taxon>Spermatophyta</taxon>
        <taxon>Magnoliopsida</taxon>
        <taxon>eudicotyledons</taxon>
        <taxon>Gunneridae</taxon>
        <taxon>Pentapetalae</taxon>
        <taxon>asterids</taxon>
        <taxon>lamiids</taxon>
        <taxon>Solanales</taxon>
        <taxon>Solanaceae</taxon>
        <taxon>Solanoideae</taxon>
        <taxon>Hyoscyameae</taxon>
        <taxon>Anisodus</taxon>
    </lineage>
</organism>
<evidence type="ECO:0000313" key="2">
    <source>
        <dbReference type="Proteomes" id="UP001152561"/>
    </source>
</evidence>
<protein>
    <submittedName>
        <fullName evidence="1">Uncharacterized protein</fullName>
    </submittedName>
</protein>
<proteinExistence type="predicted"/>
<dbReference type="AlphaFoldDB" id="A0A9Q1R0R8"/>
<accession>A0A9Q1R0R8</accession>
<dbReference type="EMBL" id="JAJAGQ010000018">
    <property type="protein sequence ID" value="KAJ8537180.1"/>
    <property type="molecule type" value="Genomic_DNA"/>
</dbReference>
<sequence length="322" mass="36157">MKNAVRKYPQNLFLSPRYSFHDYSYKTRSSTVVLAGNSVMGRRKSKPNRSVGILEGEVPKGQINDLNVSDEFGNYILDEEFCRVSRYLLRFRVSNVNEYLTRIKLGHWPVLSTSSICLEIVAKQEMAGLEETVALVVGSFDGPDEVISGLVHLASLKFFTLRPVIMGHIVPGLDEISSAARKLSRFDVASFYEAIKPSKEEPMFDDDLPDLLSKLRPYQRRAAYWMVQREKRNSDGSLQSKINHFISPLCMPLSLIDTSINNILQSILADDQLLVIFCSLDWDVTCYFLMLLFSGNVSLRPESAPSVVPGGILADEMGLGNC</sequence>
<dbReference type="PANTHER" id="PTHR45865">
    <property type="entry name" value="E3 UBIQUITIN-PROTEIN LIGASE SHPRH FAMILY MEMBER"/>
    <property type="match status" value="1"/>
</dbReference>
<reference evidence="2" key="1">
    <citation type="journal article" date="2023" name="Proc. Natl. Acad. Sci. U.S.A.">
        <title>Genomic and structural basis for evolution of tropane alkaloid biosynthesis.</title>
        <authorList>
            <person name="Wanga Y.-J."/>
            <person name="Taina T."/>
            <person name="Yua J.-Y."/>
            <person name="Lia J."/>
            <person name="Xua B."/>
            <person name="Chenc J."/>
            <person name="D'Auriad J.C."/>
            <person name="Huanga J.-P."/>
            <person name="Huanga S.-X."/>
        </authorList>
    </citation>
    <scope>NUCLEOTIDE SEQUENCE [LARGE SCALE GENOMIC DNA]</scope>
    <source>
        <strain evidence="2">cv. KIB-2019</strain>
    </source>
</reference>
<dbReference type="Proteomes" id="UP001152561">
    <property type="component" value="Unassembled WGS sequence"/>
</dbReference>